<feature type="transmembrane region" description="Helical" evidence="8">
    <location>
        <begin position="74"/>
        <end position="107"/>
    </location>
</feature>
<feature type="transmembrane region" description="Helical" evidence="8">
    <location>
        <begin position="361"/>
        <end position="381"/>
    </location>
</feature>
<evidence type="ECO:0000256" key="8">
    <source>
        <dbReference type="SAM" id="Phobius"/>
    </source>
</evidence>
<evidence type="ECO:0000313" key="9">
    <source>
        <dbReference type="EMBL" id="GAA1199741.1"/>
    </source>
</evidence>
<evidence type="ECO:0000256" key="1">
    <source>
        <dbReference type="ARBA" id="ARBA00004651"/>
    </source>
</evidence>
<dbReference type="Gene3D" id="1.20.1250.20">
    <property type="entry name" value="MFS general substrate transporter like domains"/>
    <property type="match status" value="1"/>
</dbReference>
<dbReference type="InterPro" id="IPR036259">
    <property type="entry name" value="MFS_trans_sf"/>
</dbReference>
<keyword evidence="5 8" id="KW-1133">Transmembrane helix</keyword>
<evidence type="ECO:0000256" key="7">
    <source>
        <dbReference type="SAM" id="MobiDB-lite"/>
    </source>
</evidence>
<feature type="transmembrane region" description="Helical" evidence="8">
    <location>
        <begin position="266"/>
        <end position="286"/>
    </location>
</feature>
<evidence type="ECO:0000256" key="4">
    <source>
        <dbReference type="ARBA" id="ARBA00022692"/>
    </source>
</evidence>
<dbReference type="PANTHER" id="PTHR23513:SF6">
    <property type="entry name" value="MAJOR FACILITATOR SUPERFAMILY ASSOCIATED DOMAIN-CONTAINING PROTEIN"/>
    <property type="match status" value="1"/>
</dbReference>
<organism evidence="9 10">
    <name type="scientific">Prauserella alba</name>
    <dbReference type="NCBI Taxonomy" id="176898"/>
    <lineage>
        <taxon>Bacteria</taxon>
        <taxon>Bacillati</taxon>
        <taxon>Actinomycetota</taxon>
        <taxon>Actinomycetes</taxon>
        <taxon>Pseudonocardiales</taxon>
        <taxon>Pseudonocardiaceae</taxon>
        <taxon>Prauserella</taxon>
    </lineage>
</organism>
<proteinExistence type="predicted"/>
<keyword evidence="4 8" id="KW-0812">Transmembrane</keyword>
<keyword evidence="6 8" id="KW-0472">Membrane</keyword>
<keyword evidence="2" id="KW-0813">Transport</keyword>
<evidence type="ECO:0000256" key="2">
    <source>
        <dbReference type="ARBA" id="ARBA00022448"/>
    </source>
</evidence>
<dbReference type="InterPro" id="IPR010290">
    <property type="entry name" value="TM_effector"/>
</dbReference>
<evidence type="ECO:0000313" key="10">
    <source>
        <dbReference type="Proteomes" id="UP001500467"/>
    </source>
</evidence>
<accession>A0ABP4FTU5</accession>
<keyword evidence="3" id="KW-1003">Cell membrane</keyword>
<dbReference type="EMBL" id="BAAALM010000005">
    <property type="protein sequence ID" value="GAA1199741.1"/>
    <property type="molecule type" value="Genomic_DNA"/>
</dbReference>
<sequence>MGTGPWAKLQGIVVAGSAGEGLMLATMPLLAVTVTTDPQAVSLVSVVGQSPWLLLSLLAGLLVDRVRRTSVLMYAYAVQVAAAAALAIVATSDALTLPLLMCVAFAITSAQVLSDGASGALLPTIMARDDLPAANARLQVIDRGLVQFVVPPSAGAVLAIGLGAPAWAACAMALLALLLSARLRTAVEPKAAVESSAAAERGPAAAREPGARGNPLRDIVEGLRYLVAAPLLRSVTITVALGSFASSGVTTMLVLYATEELGVGRFGYGALLGCFAVGWVVTSLFVDRLVARFGYAWAMRCAQTTAAVTPVLIAVAPPWPMFVGAVLVAQSSAVLVWNVCSQSTRQRFTPNRLLGRVLTSHKALAWGLTPLGALMGGFVAAQWNLRGVWWIAAIIHAVGAVTVWRTMTPAAFRQTEHDHESGRAQGDDSEGGHREDGTEARA</sequence>
<feature type="transmembrane region" description="Helical" evidence="8">
    <location>
        <begin position="293"/>
        <end position="313"/>
    </location>
</feature>
<feature type="transmembrane region" description="Helical" evidence="8">
    <location>
        <begin position="156"/>
        <end position="179"/>
    </location>
</feature>
<feature type="region of interest" description="Disordered" evidence="7">
    <location>
        <begin position="413"/>
        <end position="442"/>
    </location>
</feature>
<dbReference type="Proteomes" id="UP001500467">
    <property type="component" value="Unassembled WGS sequence"/>
</dbReference>
<evidence type="ECO:0000256" key="6">
    <source>
        <dbReference type="ARBA" id="ARBA00023136"/>
    </source>
</evidence>
<comment type="caution">
    <text evidence="9">The sequence shown here is derived from an EMBL/GenBank/DDBJ whole genome shotgun (WGS) entry which is preliminary data.</text>
</comment>
<feature type="compositionally biased region" description="Basic and acidic residues" evidence="7">
    <location>
        <begin position="414"/>
        <end position="442"/>
    </location>
</feature>
<evidence type="ECO:0000256" key="3">
    <source>
        <dbReference type="ARBA" id="ARBA00022475"/>
    </source>
</evidence>
<keyword evidence="10" id="KW-1185">Reference proteome</keyword>
<feature type="transmembrane region" description="Helical" evidence="8">
    <location>
        <begin position="387"/>
        <end position="404"/>
    </location>
</feature>
<feature type="transmembrane region" description="Helical" evidence="8">
    <location>
        <begin position="40"/>
        <end position="62"/>
    </location>
</feature>
<dbReference type="SUPFAM" id="SSF103473">
    <property type="entry name" value="MFS general substrate transporter"/>
    <property type="match status" value="1"/>
</dbReference>
<dbReference type="PANTHER" id="PTHR23513">
    <property type="entry name" value="INTEGRAL MEMBRANE EFFLUX PROTEIN-RELATED"/>
    <property type="match status" value="1"/>
</dbReference>
<feature type="transmembrane region" description="Helical" evidence="8">
    <location>
        <begin position="12"/>
        <end position="34"/>
    </location>
</feature>
<protein>
    <submittedName>
        <fullName evidence="9">MFS transporter</fullName>
    </submittedName>
</protein>
<dbReference type="Pfam" id="PF05977">
    <property type="entry name" value="MFS_3"/>
    <property type="match status" value="1"/>
</dbReference>
<feature type="transmembrane region" description="Helical" evidence="8">
    <location>
        <begin position="225"/>
        <end position="246"/>
    </location>
</feature>
<reference evidence="10" key="1">
    <citation type="journal article" date="2019" name="Int. J. Syst. Evol. Microbiol.">
        <title>The Global Catalogue of Microorganisms (GCM) 10K type strain sequencing project: providing services to taxonomists for standard genome sequencing and annotation.</title>
        <authorList>
            <consortium name="The Broad Institute Genomics Platform"/>
            <consortium name="The Broad Institute Genome Sequencing Center for Infectious Disease"/>
            <person name="Wu L."/>
            <person name="Ma J."/>
        </authorList>
    </citation>
    <scope>NUCLEOTIDE SEQUENCE [LARGE SCALE GENOMIC DNA]</scope>
    <source>
        <strain evidence="10">JCM 13022</strain>
    </source>
</reference>
<gene>
    <name evidence="9" type="ORF">GCM10009675_14550</name>
</gene>
<feature type="transmembrane region" description="Helical" evidence="8">
    <location>
        <begin position="319"/>
        <end position="340"/>
    </location>
</feature>
<name>A0ABP4FTU5_9PSEU</name>
<comment type="subcellular location">
    <subcellularLocation>
        <location evidence="1">Cell membrane</location>
        <topology evidence="1">Multi-pass membrane protein</topology>
    </subcellularLocation>
</comment>
<dbReference type="CDD" id="cd06173">
    <property type="entry name" value="MFS_MefA_like"/>
    <property type="match status" value="1"/>
</dbReference>
<evidence type="ECO:0000256" key="5">
    <source>
        <dbReference type="ARBA" id="ARBA00022989"/>
    </source>
</evidence>